<sequence length="1038" mass="112177">MHRQRVVAVEGSGERGSGYVIASGLVLTSAHVVPDAAETEVFRPDDGARCRATVAWRGTPGGRDDAALLSVTDPAWVPPEGAAPGWGRLVTDRPGTPCEFAGMPQAIQRPDRPREIWQATGALNPLTGRVDNRHVVTLREVPAPTADGTSPWGGLSGAAVFSGGLLTGVIAADLAGFGHTALGVVPAYVLHHDPAFRATLAEHGAARDGGEPLEPVEWRHLADTNDTRPTAGLLASPAVLLRARRAVVPFRGREDLLRRMRAWCDEPGFGVWLVHGPAGQGKTRLAHQLATGLERNAPRWATLWLRADAPAGDLAVLASAAVPTLVVVDYAETRPGQLSALLRALARNDGAVRIKLVLLARTAEDWWDDLRGDTFDAEDLLAEAPVTTLKPLEPEAGDREAAYREAADGFAAELRHVRRWQDHPWSALAASLSVPTLGAPGLASALTLHMTVLADLLDAATGTGPDDTYTADYRDTPVAHAVGTETVEDRLLGHERRYWTAAATAHHLHPQLTMNTLVDALAAAFLFGADDGDEADALLARVPNLADQPRDRRGAVRAWIRALYPPDDDRVWDGLQPDRLAERFLGRHLHRHPHLPESLLPGSGPAQATRLLTVLTRAASQPDLRDRLGPDLTALCTAHPGLLAAPAVEVVTRTENPQPLVEALRRVTDDPATPGALLEDLADRLPQNSHNLADVAAQLLLRLVKHHRDHADGPDRPAVYARALDRASYRLGALRRYEEGLDASREAVTIWRELCARRSPPALEDRAHLAESVNGLSVRLAALGKQEEALTAIREAVEIRTKLALERPDLYRDDLAKSLNNLSLRLGKLERTAEALSAVRKAVAIRRELVAIQPERHWFALSVNLTNLSTRLVAADRHEEALAASEEAVEIRRRLADSVPDAALPALAFSLNNLAVRRGKVDRREEALAAITEAVAIRRRLTVVRPTVHEPHLATCLSNLSTRLSALGNHEEAVTAVTEAVMIRRRLAADQPTVYIPLLSKALRKQAHHLAALGRHEEAEAAAAEAAALSSGMADKDE</sequence>
<gene>
    <name evidence="3" type="ORF">N8I84_01815</name>
</gene>
<feature type="domain" description="Novel STAND NTPase 5" evidence="2">
    <location>
        <begin position="248"/>
        <end position="367"/>
    </location>
</feature>
<dbReference type="InterPro" id="IPR019734">
    <property type="entry name" value="TPR_rpt"/>
</dbReference>
<dbReference type="Pfam" id="PF13365">
    <property type="entry name" value="Trypsin_2"/>
    <property type="match status" value="1"/>
</dbReference>
<evidence type="ECO:0000256" key="1">
    <source>
        <dbReference type="SAM" id="Coils"/>
    </source>
</evidence>
<dbReference type="InterPro" id="IPR057574">
    <property type="entry name" value="nSTAND_NTPase5_dom"/>
</dbReference>
<feature type="coiled-coil region" evidence="1">
    <location>
        <begin position="812"/>
        <end position="839"/>
    </location>
</feature>
<evidence type="ECO:0000313" key="3">
    <source>
        <dbReference type="EMBL" id="UXY17629.1"/>
    </source>
</evidence>
<dbReference type="InterPro" id="IPR009003">
    <property type="entry name" value="Peptidase_S1_PA"/>
</dbReference>
<evidence type="ECO:0000259" key="2">
    <source>
        <dbReference type="Pfam" id="PF25199"/>
    </source>
</evidence>
<dbReference type="Proteomes" id="UP001061298">
    <property type="component" value="Chromosome"/>
</dbReference>
<organism evidence="3 4">
    <name type="scientific">Streptomyces cynarae</name>
    <dbReference type="NCBI Taxonomy" id="2981134"/>
    <lineage>
        <taxon>Bacteria</taxon>
        <taxon>Bacillati</taxon>
        <taxon>Actinomycetota</taxon>
        <taxon>Actinomycetes</taxon>
        <taxon>Kitasatosporales</taxon>
        <taxon>Streptomycetaceae</taxon>
        <taxon>Streptomyces</taxon>
    </lineage>
</organism>
<dbReference type="InterPro" id="IPR027417">
    <property type="entry name" value="P-loop_NTPase"/>
</dbReference>
<dbReference type="EMBL" id="CP106793">
    <property type="protein sequence ID" value="UXY17629.1"/>
    <property type="molecule type" value="Genomic_DNA"/>
</dbReference>
<proteinExistence type="predicted"/>
<name>A0ABY6DTD5_9ACTN</name>
<dbReference type="RefSeq" id="WP_263227624.1">
    <property type="nucleotide sequence ID" value="NZ_CP106793.1"/>
</dbReference>
<reference evidence="3" key="1">
    <citation type="submission" date="2022-10" db="EMBL/GenBank/DDBJ databases">
        <authorList>
            <person name="Mo P."/>
        </authorList>
    </citation>
    <scope>NUCLEOTIDE SEQUENCE</scope>
    <source>
        <strain evidence="3">HUAS 13-4</strain>
    </source>
</reference>
<dbReference type="SUPFAM" id="SSF48452">
    <property type="entry name" value="TPR-like"/>
    <property type="match status" value="2"/>
</dbReference>
<evidence type="ECO:0000313" key="4">
    <source>
        <dbReference type="Proteomes" id="UP001061298"/>
    </source>
</evidence>
<protein>
    <submittedName>
        <fullName evidence="3">Tetratricopeptide repeat protein</fullName>
    </submittedName>
</protein>
<dbReference type="SUPFAM" id="SSF50494">
    <property type="entry name" value="Trypsin-like serine proteases"/>
    <property type="match status" value="1"/>
</dbReference>
<dbReference type="SMART" id="SM00028">
    <property type="entry name" value="TPR"/>
    <property type="match status" value="5"/>
</dbReference>
<keyword evidence="1" id="KW-0175">Coiled coil</keyword>
<dbReference type="InterPro" id="IPR011990">
    <property type="entry name" value="TPR-like_helical_dom_sf"/>
</dbReference>
<keyword evidence="4" id="KW-1185">Reference proteome</keyword>
<accession>A0ABY6DTD5</accession>
<dbReference type="Pfam" id="PF25199">
    <property type="entry name" value="nSTAND_NTPase5"/>
    <property type="match status" value="1"/>
</dbReference>
<dbReference type="InterPro" id="IPR043504">
    <property type="entry name" value="Peptidase_S1_PA_chymotrypsin"/>
</dbReference>
<dbReference type="Pfam" id="PF13374">
    <property type="entry name" value="TPR_10"/>
    <property type="match status" value="4"/>
</dbReference>
<dbReference type="PANTHER" id="PTHR19959">
    <property type="entry name" value="KINESIN LIGHT CHAIN"/>
    <property type="match status" value="1"/>
</dbReference>
<dbReference type="SUPFAM" id="SSF52540">
    <property type="entry name" value="P-loop containing nucleoside triphosphate hydrolases"/>
    <property type="match status" value="1"/>
</dbReference>
<dbReference type="Gene3D" id="1.25.40.10">
    <property type="entry name" value="Tetratricopeptide repeat domain"/>
    <property type="match status" value="2"/>
</dbReference>
<dbReference type="PANTHER" id="PTHR19959:SF119">
    <property type="entry name" value="FUNGAL LIPASE-LIKE DOMAIN-CONTAINING PROTEIN"/>
    <property type="match status" value="1"/>
</dbReference>
<dbReference type="Gene3D" id="2.40.10.10">
    <property type="entry name" value="Trypsin-like serine proteases"/>
    <property type="match status" value="1"/>
</dbReference>